<accession>A0A645AF49</accession>
<organism evidence="1">
    <name type="scientific">bioreactor metagenome</name>
    <dbReference type="NCBI Taxonomy" id="1076179"/>
    <lineage>
        <taxon>unclassified sequences</taxon>
        <taxon>metagenomes</taxon>
        <taxon>ecological metagenomes</taxon>
    </lineage>
</organism>
<dbReference type="AlphaFoldDB" id="A0A645AF49"/>
<name>A0A645AF49_9ZZZZ</name>
<evidence type="ECO:0000313" key="1">
    <source>
        <dbReference type="EMBL" id="MPM51647.1"/>
    </source>
</evidence>
<dbReference type="EMBL" id="VSSQ01013509">
    <property type="protein sequence ID" value="MPM51647.1"/>
    <property type="molecule type" value="Genomic_DNA"/>
</dbReference>
<protein>
    <submittedName>
        <fullName evidence="1">Uncharacterized protein</fullName>
    </submittedName>
</protein>
<proteinExistence type="predicted"/>
<sequence>MAGHCARAVDFAARSGQSDGPTDVRFYGSMKDSASVTEGAKEEGYGTFGHFWHDRDQRRGNKKAL</sequence>
<comment type="caution">
    <text evidence="1">The sequence shown here is derived from an EMBL/GenBank/DDBJ whole genome shotgun (WGS) entry which is preliminary data.</text>
</comment>
<reference evidence="1" key="1">
    <citation type="submission" date="2019-08" db="EMBL/GenBank/DDBJ databases">
        <authorList>
            <person name="Kucharzyk K."/>
            <person name="Murdoch R.W."/>
            <person name="Higgins S."/>
            <person name="Loffler F."/>
        </authorList>
    </citation>
    <scope>NUCLEOTIDE SEQUENCE</scope>
</reference>
<gene>
    <name evidence="1" type="ORF">SDC9_98398</name>
</gene>